<sequence>MSVCISSASVIPSGVAVDLSTTGSGGGGGMSLSHLSVSSSVMQPLVHPLLSNMPGLDQQNVVSAMGAQPQFHHHPVPTVGSMVANGSDHLADHPSPDMLLALIARNKALEVVTGKCIRRTRVSIHSVERDCGSVPNVNN</sequence>
<dbReference type="Proteomes" id="UP001562425">
    <property type="component" value="Unassembled WGS sequence"/>
</dbReference>
<gene>
    <name evidence="1" type="ORF">pipiens_005908</name>
</gene>
<proteinExistence type="predicted"/>
<evidence type="ECO:0000313" key="1">
    <source>
        <dbReference type="EMBL" id="KAL1402814.1"/>
    </source>
</evidence>
<dbReference type="AlphaFoldDB" id="A0ABD1DTL5"/>
<accession>A0ABD1DTL5</accession>
<evidence type="ECO:0000313" key="2">
    <source>
        <dbReference type="Proteomes" id="UP001562425"/>
    </source>
</evidence>
<dbReference type="EMBL" id="JBEHCU010002462">
    <property type="protein sequence ID" value="KAL1402814.1"/>
    <property type="molecule type" value="Genomic_DNA"/>
</dbReference>
<name>A0ABD1DTL5_CULPP</name>
<comment type="caution">
    <text evidence="1">The sequence shown here is derived from an EMBL/GenBank/DDBJ whole genome shotgun (WGS) entry which is preliminary data.</text>
</comment>
<reference evidence="1 2" key="1">
    <citation type="submission" date="2024-05" db="EMBL/GenBank/DDBJ databases">
        <title>Culex pipiens pipiens assembly and annotation.</title>
        <authorList>
            <person name="Alout H."/>
            <person name="Durand T."/>
        </authorList>
    </citation>
    <scope>NUCLEOTIDE SEQUENCE [LARGE SCALE GENOMIC DNA]</scope>
    <source>
        <strain evidence="1">HA-2024</strain>
        <tissue evidence="1">Whole body</tissue>
    </source>
</reference>
<keyword evidence="2" id="KW-1185">Reference proteome</keyword>
<organism evidence="1 2">
    <name type="scientific">Culex pipiens pipiens</name>
    <name type="common">Northern house mosquito</name>
    <dbReference type="NCBI Taxonomy" id="38569"/>
    <lineage>
        <taxon>Eukaryota</taxon>
        <taxon>Metazoa</taxon>
        <taxon>Ecdysozoa</taxon>
        <taxon>Arthropoda</taxon>
        <taxon>Hexapoda</taxon>
        <taxon>Insecta</taxon>
        <taxon>Pterygota</taxon>
        <taxon>Neoptera</taxon>
        <taxon>Endopterygota</taxon>
        <taxon>Diptera</taxon>
        <taxon>Nematocera</taxon>
        <taxon>Culicoidea</taxon>
        <taxon>Culicidae</taxon>
        <taxon>Culicinae</taxon>
        <taxon>Culicini</taxon>
        <taxon>Culex</taxon>
        <taxon>Culex</taxon>
    </lineage>
</organism>
<protein>
    <submittedName>
        <fullName evidence="1">Uncharacterized protein</fullName>
    </submittedName>
</protein>